<dbReference type="GeneID" id="136816528"/>
<dbReference type="InterPro" id="IPR005829">
    <property type="entry name" value="Sugar_transporter_CS"/>
</dbReference>
<dbReference type="SUPFAM" id="SSF103473">
    <property type="entry name" value="MFS general substrate transporter"/>
    <property type="match status" value="1"/>
</dbReference>
<proteinExistence type="predicted"/>
<reference evidence="7" key="1">
    <citation type="submission" date="2021-01" db="UniProtKB">
        <authorList>
            <consortium name="EnsemblMetazoa"/>
        </authorList>
    </citation>
    <scope>IDENTIFICATION</scope>
</reference>
<feature type="domain" description="Major facilitator superfamily (MFS) profile" evidence="6">
    <location>
        <begin position="36"/>
        <end position="482"/>
    </location>
</feature>
<keyword evidence="2 5" id="KW-0812">Transmembrane</keyword>
<evidence type="ECO:0000313" key="8">
    <source>
        <dbReference type="Proteomes" id="UP000594262"/>
    </source>
</evidence>
<feature type="transmembrane region" description="Helical" evidence="5">
    <location>
        <begin position="460"/>
        <end position="477"/>
    </location>
</feature>
<feature type="transmembrane region" description="Helical" evidence="5">
    <location>
        <begin position="27"/>
        <end position="51"/>
    </location>
</feature>
<dbReference type="Gene3D" id="1.20.1250.20">
    <property type="entry name" value="MFS general substrate transporter like domains"/>
    <property type="match status" value="1"/>
</dbReference>
<dbReference type="PANTHER" id="PTHR24064">
    <property type="entry name" value="SOLUTE CARRIER FAMILY 22 MEMBER"/>
    <property type="match status" value="1"/>
</dbReference>
<evidence type="ECO:0000259" key="6">
    <source>
        <dbReference type="PROSITE" id="PS50850"/>
    </source>
</evidence>
<feature type="transmembrane region" description="Helical" evidence="5">
    <location>
        <begin position="225"/>
        <end position="244"/>
    </location>
</feature>
<dbReference type="PROSITE" id="PS50850">
    <property type="entry name" value="MFS"/>
    <property type="match status" value="1"/>
</dbReference>
<dbReference type="InterPro" id="IPR036259">
    <property type="entry name" value="MFS_trans_sf"/>
</dbReference>
<evidence type="ECO:0000256" key="2">
    <source>
        <dbReference type="ARBA" id="ARBA00022692"/>
    </source>
</evidence>
<dbReference type="InterPro" id="IPR005828">
    <property type="entry name" value="MFS_sugar_transport-like"/>
</dbReference>
<feature type="transmembrane region" description="Helical" evidence="5">
    <location>
        <begin position="139"/>
        <end position="155"/>
    </location>
</feature>
<feature type="transmembrane region" description="Helical" evidence="5">
    <location>
        <begin position="335"/>
        <end position="355"/>
    </location>
</feature>
<feature type="transmembrane region" description="Helical" evidence="5">
    <location>
        <begin position="396"/>
        <end position="417"/>
    </location>
</feature>
<comment type="subcellular location">
    <subcellularLocation>
        <location evidence="1">Membrane</location>
        <topology evidence="1">Multi-pass membrane protein</topology>
    </subcellularLocation>
</comment>
<feature type="transmembrane region" description="Helical" evidence="5">
    <location>
        <begin position="161"/>
        <end position="186"/>
    </location>
</feature>
<dbReference type="GO" id="GO:0022857">
    <property type="term" value="F:transmembrane transporter activity"/>
    <property type="evidence" value="ECO:0007669"/>
    <property type="project" value="InterPro"/>
</dbReference>
<name>A0A7M5WXR2_9CNID</name>
<evidence type="ECO:0000256" key="5">
    <source>
        <dbReference type="SAM" id="Phobius"/>
    </source>
</evidence>
<organism evidence="7 8">
    <name type="scientific">Clytia hemisphaerica</name>
    <dbReference type="NCBI Taxonomy" id="252671"/>
    <lineage>
        <taxon>Eukaryota</taxon>
        <taxon>Metazoa</taxon>
        <taxon>Cnidaria</taxon>
        <taxon>Hydrozoa</taxon>
        <taxon>Hydroidolina</taxon>
        <taxon>Leptothecata</taxon>
        <taxon>Obeliida</taxon>
        <taxon>Clytiidae</taxon>
        <taxon>Clytia</taxon>
    </lineage>
</organism>
<protein>
    <recommendedName>
        <fullName evidence="6">Major facilitator superfamily (MFS) profile domain-containing protein</fullName>
    </recommendedName>
</protein>
<evidence type="ECO:0000313" key="7">
    <source>
        <dbReference type="EnsemblMetazoa" id="CLYHEMP014276.1"/>
    </source>
</evidence>
<evidence type="ECO:0000256" key="1">
    <source>
        <dbReference type="ARBA" id="ARBA00004141"/>
    </source>
</evidence>
<dbReference type="PROSITE" id="PS00216">
    <property type="entry name" value="SUGAR_TRANSPORT_1"/>
    <property type="match status" value="1"/>
</dbReference>
<sequence length="507" mass="57175">MEKTKLLKKVSTDEILEQIGEFGRFQWILDGIFCIMLLPATFQTLIMYFAALQPEWRCVANSTICNLNGTFSSENEFRCGIPRSEWEFTQPKDYSIVTEYDIYCDTEWIVNLSTSILFLGWSVGSMILGWLADNYGRKTVLFPSLFITLLIGAISPFVPNIFIFIGCRFVVGLFLPGTALQMFIIISELVGGKHRPKAGLILWIFLTVSFCLLGIKAYFIRQWKMLFVVCTVPYVFIFAFYKFVPESVRWLRLHGKYREALNTLERIAAWNGTSLDKNISLDDHLFQVHVTRPKPLFFFCRGNLLQKSFIQGYAWLVSGMIFYGFSLSADQLGGSLYLNFILVSLVELPGICMALASCERFGRKRTVTIPMLIGGLVCGAIPIFESGLVASNLGKVVLALIGKMFITTSFNSIYTWSAELYPTELRAEGLGFCQVTSRIGAALAPWVVKGFRVLHQSSPFLVMSALAIVSAVTLLFLPETKGEDLLEDVKDLKEMDENGNVYKEIEI</sequence>
<keyword evidence="3 5" id="KW-1133">Transmembrane helix</keyword>
<dbReference type="Pfam" id="PF00083">
    <property type="entry name" value="Sugar_tr"/>
    <property type="match status" value="1"/>
</dbReference>
<feature type="transmembrane region" description="Helical" evidence="5">
    <location>
        <begin position="198"/>
        <end position="219"/>
    </location>
</feature>
<keyword evidence="8" id="KW-1185">Reference proteome</keyword>
<feature type="transmembrane region" description="Helical" evidence="5">
    <location>
        <begin position="367"/>
        <end position="384"/>
    </location>
</feature>
<dbReference type="Proteomes" id="UP000594262">
    <property type="component" value="Unplaced"/>
</dbReference>
<feature type="transmembrane region" description="Helical" evidence="5">
    <location>
        <begin position="108"/>
        <end position="132"/>
    </location>
</feature>
<accession>A0A7M5WXR2</accession>
<keyword evidence="4 5" id="KW-0472">Membrane</keyword>
<dbReference type="AlphaFoldDB" id="A0A7M5WXR2"/>
<feature type="transmembrane region" description="Helical" evidence="5">
    <location>
        <begin position="312"/>
        <end position="329"/>
    </location>
</feature>
<evidence type="ECO:0000256" key="3">
    <source>
        <dbReference type="ARBA" id="ARBA00022989"/>
    </source>
</evidence>
<dbReference type="EnsemblMetazoa" id="CLYHEMT014276.1">
    <property type="protein sequence ID" value="CLYHEMP014276.1"/>
    <property type="gene ID" value="CLYHEMG014276"/>
</dbReference>
<dbReference type="InterPro" id="IPR020846">
    <property type="entry name" value="MFS_dom"/>
</dbReference>
<evidence type="ECO:0000256" key="4">
    <source>
        <dbReference type="ARBA" id="ARBA00023136"/>
    </source>
</evidence>
<dbReference type="OrthoDB" id="6019834at2759"/>
<dbReference type="RefSeq" id="XP_066928970.1">
    <property type="nucleotide sequence ID" value="XM_067072869.1"/>
</dbReference>
<dbReference type="GO" id="GO:0016020">
    <property type="term" value="C:membrane"/>
    <property type="evidence" value="ECO:0007669"/>
    <property type="project" value="UniProtKB-SubCell"/>
</dbReference>